<feature type="region of interest" description="Disordered" evidence="2">
    <location>
        <begin position="25"/>
        <end position="60"/>
    </location>
</feature>
<organism evidence="5 7">
    <name type="scientific">Bacillus canaveralius</name>
    <dbReference type="NCBI Taxonomy" id="1403243"/>
    <lineage>
        <taxon>Bacteria</taxon>
        <taxon>Bacillati</taxon>
        <taxon>Bacillota</taxon>
        <taxon>Bacilli</taxon>
        <taxon>Bacillales</taxon>
        <taxon>Bacillaceae</taxon>
        <taxon>Bacillus</taxon>
    </lineage>
</organism>
<reference evidence="5 7" key="1">
    <citation type="submission" date="2017-11" db="EMBL/GenBank/DDBJ databases">
        <title>Comparitive Functional Genomics of Dry Heat Resistant strains isolated from the Viking Spacecraft.</title>
        <authorList>
            <person name="Seuylemezian A."/>
            <person name="Cooper K."/>
            <person name="Vaishampayan P."/>
        </authorList>
    </citation>
    <scope>NUCLEOTIDE SEQUENCE [LARGE SCALE GENOMIC DNA]</scope>
    <source>
        <strain evidence="5 7">M4.6</strain>
    </source>
</reference>
<dbReference type="PANTHER" id="PTHR47197">
    <property type="entry name" value="PROTEIN NIRF"/>
    <property type="match status" value="1"/>
</dbReference>
<dbReference type="OrthoDB" id="55891at2"/>
<proteinExistence type="predicted"/>
<reference evidence="6 8" key="2">
    <citation type="submission" date="2017-12" db="EMBL/GenBank/DDBJ databases">
        <title>Comparative Functional Genomics of Dry Heat Resistant strains isolated from the Viking Spacecraft.</title>
        <authorList>
            <person name="Seuylemezian A."/>
            <person name="Cooper K."/>
            <person name="Vaishampayan P."/>
        </authorList>
    </citation>
    <scope>NUCLEOTIDE SEQUENCE [LARGE SCALE GENOMIC DNA]</scope>
    <source>
        <strain evidence="6 8">ATCC 29669</strain>
    </source>
</reference>
<dbReference type="InterPro" id="IPR011964">
    <property type="entry name" value="YVTN_b-propeller_repeat"/>
</dbReference>
<feature type="compositionally biased region" description="Basic and acidic residues" evidence="2">
    <location>
        <begin position="36"/>
        <end position="60"/>
    </location>
</feature>
<dbReference type="InterPro" id="IPR011048">
    <property type="entry name" value="Haem_d1_sf"/>
</dbReference>
<evidence type="ECO:0000313" key="8">
    <source>
        <dbReference type="Proteomes" id="UP000235114"/>
    </source>
</evidence>
<evidence type="ECO:0000259" key="4">
    <source>
        <dbReference type="Pfam" id="PF21783"/>
    </source>
</evidence>
<dbReference type="InterPro" id="IPR048433">
    <property type="entry name" value="YNCE-like_beta-prop"/>
</dbReference>
<keyword evidence="1 3" id="KW-0732">Signal</keyword>
<evidence type="ECO:0000313" key="6">
    <source>
        <dbReference type="EMBL" id="PLR97925.1"/>
    </source>
</evidence>
<feature type="chain" id="PRO_5039252651" evidence="3">
    <location>
        <begin position="21"/>
        <end position="367"/>
    </location>
</feature>
<dbReference type="Pfam" id="PF21783">
    <property type="entry name" value="YNCE"/>
    <property type="match status" value="1"/>
</dbReference>
<dbReference type="PANTHER" id="PTHR47197:SF3">
    <property type="entry name" value="DIHYDRO-HEME D1 DEHYDROGENASE"/>
    <property type="match status" value="1"/>
</dbReference>
<dbReference type="NCBIfam" id="TIGR02276">
    <property type="entry name" value="beta_rpt_yvtn"/>
    <property type="match status" value="2"/>
</dbReference>
<dbReference type="SUPFAM" id="SSF51004">
    <property type="entry name" value="C-terminal (heme d1) domain of cytochrome cd1-nitrite reductase"/>
    <property type="match status" value="1"/>
</dbReference>
<evidence type="ECO:0000256" key="2">
    <source>
        <dbReference type="SAM" id="MobiDB-lite"/>
    </source>
</evidence>
<dbReference type="Proteomes" id="UP000234951">
    <property type="component" value="Unassembled WGS sequence"/>
</dbReference>
<dbReference type="AlphaFoldDB" id="A0A2N5GL23"/>
<evidence type="ECO:0000313" key="5">
    <source>
        <dbReference type="EMBL" id="PLR82169.1"/>
    </source>
</evidence>
<accession>A0A2N5GL23</accession>
<feature type="domain" description="YNCE-like beta-propeller" evidence="4">
    <location>
        <begin position="141"/>
        <end position="275"/>
    </location>
</feature>
<feature type="signal peptide" evidence="3">
    <location>
        <begin position="1"/>
        <end position="20"/>
    </location>
</feature>
<name>A0A2N5GL23_9BACI</name>
<dbReference type="RefSeq" id="WP_101577885.1">
    <property type="nucleotide sequence ID" value="NZ_PGVA01000028.1"/>
</dbReference>
<protein>
    <submittedName>
        <fullName evidence="5">YVTN family beta-propeller repeat-containing protein</fullName>
    </submittedName>
</protein>
<dbReference type="PROSITE" id="PS51257">
    <property type="entry name" value="PROKAR_LIPOPROTEIN"/>
    <property type="match status" value="1"/>
</dbReference>
<evidence type="ECO:0000256" key="3">
    <source>
        <dbReference type="SAM" id="SignalP"/>
    </source>
</evidence>
<comment type="caution">
    <text evidence="5">The sequence shown here is derived from an EMBL/GenBank/DDBJ whole genome shotgun (WGS) entry which is preliminary data.</text>
</comment>
<keyword evidence="8" id="KW-1185">Reference proteome</keyword>
<sequence length="367" mass="38738">MSKVKLSLFLLLMIVGVILAGCSSSTNEKSGATEPADPKSESTAEVKDTEKPDENADDDKTRYYFTANEGGSISKIDAASNQVISTIEVDGAVHNVQVSPDGTMLGATVVPGMDHGGESMEMNGLALFYSTETDELLQTVEVGNHPAHIVFTEDGKYALVTNNEDNNVSVIDVNGFSVTQTIATGKGPHGFRISADSKFAYVANMGEDTISVLNLESMTEEKKITVGSTPVTTGITADGKTLVTTLNKENALAIVDLATDKVDKVQVGSGPAQVYIDGNNQKAYVANQGTEDAPSNSVIVVDLTSKTAVATIETGKGAHGVVTSPDNKYLYVTNMFENTVSVIDTEQNKVVETIQVGEIPNGISIMK</sequence>
<dbReference type="EMBL" id="PGVD01000025">
    <property type="protein sequence ID" value="PLR97925.1"/>
    <property type="molecule type" value="Genomic_DNA"/>
</dbReference>
<evidence type="ECO:0000256" key="1">
    <source>
        <dbReference type="ARBA" id="ARBA00022729"/>
    </source>
</evidence>
<dbReference type="InterPro" id="IPR051200">
    <property type="entry name" value="Host-pathogen_enzymatic-act"/>
</dbReference>
<dbReference type="Proteomes" id="UP000235114">
    <property type="component" value="Unassembled WGS sequence"/>
</dbReference>
<dbReference type="InterPro" id="IPR015943">
    <property type="entry name" value="WD40/YVTN_repeat-like_dom_sf"/>
</dbReference>
<dbReference type="EMBL" id="PGVA01000028">
    <property type="protein sequence ID" value="PLR82169.1"/>
    <property type="molecule type" value="Genomic_DNA"/>
</dbReference>
<gene>
    <name evidence="5" type="ORF">CU635_13480</name>
    <name evidence="6" type="ORF">CVD25_08860</name>
</gene>
<dbReference type="Gene3D" id="2.130.10.10">
    <property type="entry name" value="YVTN repeat-like/Quinoprotein amine dehydrogenase"/>
    <property type="match status" value="3"/>
</dbReference>
<evidence type="ECO:0000313" key="7">
    <source>
        <dbReference type="Proteomes" id="UP000234951"/>
    </source>
</evidence>